<dbReference type="Proteomes" id="UP000602510">
    <property type="component" value="Unassembled WGS sequence"/>
</dbReference>
<dbReference type="AlphaFoldDB" id="A0A833W5W7"/>
<sequence>MVVAATETVGGPVTSGVEPAKTAPAHAESASDAAEDAGVGATAQRIHTDVSDFATVHTAGVDGSCLRVSELQLVCLIAC</sequence>
<organism evidence="2 6">
    <name type="scientific">Phytophthora infestans</name>
    <name type="common">Potato late blight agent</name>
    <name type="synonym">Botrytis infestans</name>
    <dbReference type="NCBI Taxonomy" id="4787"/>
    <lineage>
        <taxon>Eukaryota</taxon>
        <taxon>Sar</taxon>
        <taxon>Stramenopiles</taxon>
        <taxon>Oomycota</taxon>
        <taxon>Peronosporomycetes</taxon>
        <taxon>Peronosporales</taxon>
        <taxon>Peronosporaceae</taxon>
        <taxon>Phytophthora</taxon>
    </lineage>
</organism>
<evidence type="ECO:0000256" key="1">
    <source>
        <dbReference type="SAM" id="MobiDB-lite"/>
    </source>
</evidence>
<proteinExistence type="predicted"/>
<reference evidence="2" key="1">
    <citation type="submission" date="2020-04" db="EMBL/GenBank/DDBJ databases">
        <title>Hybrid Assembly of Korean Phytophthora infestans isolates.</title>
        <authorList>
            <person name="Prokchorchik M."/>
            <person name="Lee Y."/>
            <person name="Seo J."/>
            <person name="Cho J.-H."/>
            <person name="Park Y.-E."/>
            <person name="Jang D.-C."/>
            <person name="Im J.-S."/>
            <person name="Choi J.-G."/>
            <person name="Park H.-J."/>
            <person name="Lee G.-B."/>
            <person name="Lee Y.-G."/>
            <person name="Hong S.-Y."/>
            <person name="Cho K."/>
            <person name="Sohn K.H."/>
        </authorList>
    </citation>
    <scope>NUCLEOTIDE SEQUENCE</scope>
    <source>
        <strain evidence="2">KR_1_A1</strain>
        <strain evidence="3">KR_2_A2</strain>
    </source>
</reference>
<dbReference type="Proteomes" id="UP000704712">
    <property type="component" value="Unassembled WGS sequence"/>
</dbReference>
<dbReference type="EMBL" id="JAACNO010002851">
    <property type="protein sequence ID" value="KAF4130376.1"/>
    <property type="molecule type" value="Genomic_DNA"/>
</dbReference>
<evidence type="ECO:0000313" key="4">
    <source>
        <dbReference type="EMBL" id="KAF4130376.1"/>
    </source>
</evidence>
<evidence type="ECO:0000313" key="2">
    <source>
        <dbReference type="EMBL" id="KAF4031203.1"/>
    </source>
</evidence>
<keyword evidence="6" id="KW-1185">Reference proteome</keyword>
<dbReference type="EMBL" id="WSZM01000599">
    <property type="protein sequence ID" value="KAF4031203.1"/>
    <property type="molecule type" value="Genomic_DNA"/>
</dbReference>
<protein>
    <submittedName>
        <fullName evidence="2">Uncharacterized protein</fullName>
    </submittedName>
</protein>
<feature type="region of interest" description="Disordered" evidence="1">
    <location>
        <begin position="1"/>
        <end position="40"/>
    </location>
</feature>
<feature type="compositionally biased region" description="Low complexity" evidence="1">
    <location>
        <begin position="23"/>
        <end position="40"/>
    </location>
</feature>
<accession>A0A833W5W7</accession>
<evidence type="ECO:0000313" key="6">
    <source>
        <dbReference type="Proteomes" id="UP000602510"/>
    </source>
</evidence>
<dbReference type="EMBL" id="JAACNO010002379">
    <property type="protein sequence ID" value="KAF4133464.1"/>
    <property type="molecule type" value="Genomic_DNA"/>
</dbReference>
<dbReference type="EMBL" id="JAACNO010003225">
    <property type="protein sequence ID" value="KAF4127696.1"/>
    <property type="molecule type" value="Genomic_DNA"/>
</dbReference>
<comment type="caution">
    <text evidence="2">The sequence shown here is derived from an EMBL/GenBank/DDBJ whole genome shotgun (WGS) entry which is preliminary data.</text>
</comment>
<evidence type="ECO:0000313" key="5">
    <source>
        <dbReference type="EMBL" id="KAF4133464.1"/>
    </source>
</evidence>
<name>A0A833W5W7_PHYIN</name>
<evidence type="ECO:0000313" key="3">
    <source>
        <dbReference type="EMBL" id="KAF4127696.1"/>
    </source>
</evidence>
<gene>
    <name evidence="2" type="ORF">GN244_ATG16971</name>
    <name evidence="5" type="ORF">GN958_ATG17345</name>
    <name evidence="4" type="ORF">GN958_ATG20433</name>
    <name evidence="3" type="ORF">GN958_ATG23122</name>
</gene>